<dbReference type="Proteomes" id="UP001139311">
    <property type="component" value="Unassembled WGS sequence"/>
</dbReference>
<reference evidence="1" key="1">
    <citation type="submission" date="2021-10" db="EMBL/GenBank/DDBJ databases">
        <title>Roseicella aerolatum sp. nov., isolated from aerosols of e-waste dismantling site.</title>
        <authorList>
            <person name="Qin T."/>
        </authorList>
    </citation>
    <scope>NUCLEOTIDE SEQUENCE</scope>
    <source>
        <strain evidence="1">GB24</strain>
    </source>
</reference>
<name>A0A9X1IK04_9PROT</name>
<dbReference type="RefSeq" id="WP_226614918.1">
    <property type="nucleotide sequence ID" value="NZ_JAJAQI010000131.1"/>
</dbReference>
<protein>
    <submittedName>
        <fullName evidence="1">Uncharacterized protein</fullName>
    </submittedName>
</protein>
<comment type="caution">
    <text evidence="1">The sequence shown here is derived from an EMBL/GenBank/DDBJ whole genome shotgun (WGS) entry which is preliminary data.</text>
</comment>
<organism evidence="1 2">
    <name type="scientific">Roseicella aerolata</name>
    <dbReference type="NCBI Taxonomy" id="2883479"/>
    <lineage>
        <taxon>Bacteria</taxon>
        <taxon>Pseudomonadati</taxon>
        <taxon>Pseudomonadota</taxon>
        <taxon>Alphaproteobacteria</taxon>
        <taxon>Acetobacterales</taxon>
        <taxon>Roseomonadaceae</taxon>
        <taxon>Roseicella</taxon>
    </lineage>
</organism>
<gene>
    <name evidence="1" type="ORF">LHA35_28115</name>
</gene>
<accession>A0A9X1IK04</accession>
<evidence type="ECO:0000313" key="2">
    <source>
        <dbReference type="Proteomes" id="UP001139311"/>
    </source>
</evidence>
<keyword evidence="2" id="KW-1185">Reference proteome</keyword>
<proteinExistence type="predicted"/>
<evidence type="ECO:0000313" key="1">
    <source>
        <dbReference type="EMBL" id="MCB4825569.1"/>
    </source>
</evidence>
<sequence length="104" mass="11510">MAYSLLRRAGNGDLSFTQYRQSVGDELIDLAALPVRVDRRAGAELVTKHFFPVSHRSLEVWPLTWRHINGKALCETEELVAVARAKLKAATPIRGGRRGAKEAA</sequence>
<dbReference type="AlphaFoldDB" id="A0A9X1IK04"/>
<dbReference type="EMBL" id="JAJAQI010000131">
    <property type="protein sequence ID" value="MCB4825569.1"/>
    <property type="molecule type" value="Genomic_DNA"/>
</dbReference>